<dbReference type="STRING" id="562729.RNAN_2426"/>
<evidence type="ECO:0000313" key="2">
    <source>
        <dbReference type="EMBL" id="GAB59423.1"/>
    </source>
</evidence>
<organism evidence="2 3">
    <name type="scientific">Rheinheimera nanhaiensis E407-8</name>
    <dbReference type="NCBI Taxonomy" id="562729"/>
    <lineage>
        <taxon>Bacteria</taxon>
        <taxon>Pseudomonadati</taxon>
        <taxon>Pseudomonadota</taxon>
        <taxon>Gammaproteobacteria</taxon>
        <taxon>Chromatiales</taxon>
        <taxon>Chromatiaceae</taxon>
        <taxon>Rheinheimera</taxon>
    </lineage>
</organism>
<dbReference type="Gene3D" id="1.25.40.10">
    <property type="entry name" value="Tetratricopeptide repeat domain"/>
    <property type="match status" value="1"/>
</dbReference>
<dbReference type="OrthoDB" id="192575at2"/>
<evidence type="ECO:0000313" key="3">
    <source>
        <dbReference type="Proteomes" id="UP000004374"/>
    </source>
</evidence>
<comment type="caution">
    <text evidence="2">The sequence shown here is derived from an EMBL/GenBank/DDBJ whole genome shotgun (WGS) entry which is preliminary data.</text>
</comment>
<dbReference type="RefSeq" id="WP_008222004.1">
    <property type="nucleotide sequence ID" value="NZ_BAFK01000013.1"/>
</dbReference>
<keyword evidence="3" id="KW-1185">Reference proteome</keyword>
<gene>
    <name evidence="2" type="ORF">RNAN_2426</name>
</gene>
<evidence type="ECO:0008006" key="4">
    <source>
        <dbReference type="Google" id="ProtNLM"/>
    </source>
</evidence>
<proteinExistence type="predicted"/>
<dbReference type="SUPFAM" id="SSF48452">
    <property type="entry name" value="TPR-like"/>
    <property type="match status" value="1"/>
</dbReference>
<feature type="chain" id="PRO_5003639638" description="TPR repeat-containing protein" evidence="1">
    <location>
        <begin position="19"/>
        <end position="333"/>
    </location>
</feature>
<keyword evidence="1" id="KW-0732">Signal</keyword>
<protein>
    <recommendedName>
        <fullName evidence="4">TPR repeat-containing protein</fullName>
    </recommendedName>
</protein>
<evidence type="ECO:0000256" key="1">
    <source>
        <dbReference type="SAM" id="SignalP"/>
    </source>
</evidence>
<feature type="signal peptide" evidence="1">
    <location>
        <begin position="1"/>
        <end position="18"/>
    </location>
</feature>
<dbReference type="EMBL" id="BAFK01000013">
    <property type="protein sequence ID" value="GAB59423.1"/>
    <property type="molecule type" value="Genomic_DNA"/>
</dbReference>
<dbReference type="AlphaFoldDB" id="I1DZE5"/>
<reference evidence="2 3" key="1">
    <citation type="journal article" date="2012" name="J. Bacteriol.">
        <title>Genome Sequence of the Protease-Producing Bacterium Rheinheimera nanhaiensis E407-8T, Isolated from Deep-Sea Sediment of the South China Sea.</title>
        <authorList>
            <person name="Zhang X.-Y."/>
            <person name="Zhang Y.-J."/>
            <person name="Qin Q.-L."/>
            <person name="Xie B.-B."/>
            <person name="Chen X.-L."/>
            <person name="Zhou B.-C."/>
            <person name="Zhang Y.-Z."/>
        </authorList>
    </citation>
    <scope>NUCLEOTIDE SEQUENCE [LARGE SCALE GENOMIC DNA]</scope>
    <source>
        <strain evidence="2 3">E407-8</strain>
    </source>
</reference>
<sequence>MKTLLGLLTLAVSFSSYATTVRQQVDTYWQDKQLTEAVSYLTPLAKQKPADAEALALLGYTQAKQALQTKDMSLLKPAVKNLSKAVSLDHDNAEFQKWHAKTVCLQIAESGIFSVRGALKNCMAKLERVLELAPEDTEVIERLAMLHVTLPSFMGGQLERALELTEVLKAFNPLQADILLFDILAAQNKPAEFNQLLAQSEALTSRPEPYLTRAKFHLGQQKFGEALADFRLAIQYAAADDEQTKAIRLKALLGFASAAIDNKSQLADGAEFLRQFQQLNTDLHEAEQAMLLQSRLQILQGDTAEAKLTLTTLSKQSTFKHIRQQSQKLLKQI</sequence>
<dbReference type="Proteomes" id="UP000004374">
    <property type="component" value="Unassembled WGS sequence"/>
</dbReference>
<dbReference type="InterPro" id="IPR011990">
    <property type="entry name" value="TPR-like_helical_dom_sf"/>
</dbReference>
<accession>I1DZE5</accession>
<name>I1DZE5_9GAMM</name>